<accession>A0A7J9F9C0</accession>
<name>A0A7J9F9C0_9ROSI</name>
<feature type="domain" description="DUF4283" evidence="2">
    <location>
        <begin position="39"/>
        <end position="96"/>
    </location>
</feature>
<dbReference type="Proteomes" id="UP000593568">
    <property type="component" value="Unassembled WGS sequence"/>
</dbReference>
<feature type="compositionally biased region" description="Acidic residues" evidence="1">
    <location>
        <begin position="152"/>
        <end position="163"/>
    </location>
</feature>
<evidence type="ECO:0000259" key="2">
    <source>
        <dbReference type="Pfam" id="PF14111"/>
    </source>
</evidence>
<keyword evidence="4" id="KW-1185">Reference proteome</keyword>
<sequence length="173" mass="19982">MANLNTVDVDLANLNIMDEEEDPLVVVGDDIAIDPEYGVCLVGRVLTDSIMNFPSLKNTLADLWHPLRRVSITEIEEKRILFQFYSEIDLKRVMDVRLTLRNQQADFGWDLSLRATPRREGQLVSKWLREESENDRKPMDLRIEDSMGQIEEMGDGSEPEDMPVEFVDGKKRQ</sequence>
<evidence type="ECO:0000313" key="4">
    <source>
        <dbReference type="Proteomes" id="UP000593568"/>
    </source>
</evidence>
<comment type="caution">
    <text evidence="3">The sequence shown here is derived from an EMBL/GenBank/DDBJ whole genome shotgun (WGS) entry which is preliminary data.</text>
</comment>
<feature type="region of interest" description="Disordered" evidence="1">
    <location>
        <begin position="149"/>
        <end position="173"/>
    </location>
</feature>
<evidence type="ECO:0000256" key="1">
    <source>
        <dbReference type="SAM" id="MobiDB-lite"/>
    </source>
</evidence>
<reference evidence="3 4" key="1">
    <citation type="journal article" date="2019" name="Genome Biol. Evol.">
        <title>Insights into the evolution of the New World diploid cottons (Gossypium, subgenus Houzingenia) based on genome sequencing.</title>
        <authorList>
            <person name="Grover C.E."/>
            <person name="Arick M.A. 2nd"/>
            <person name="Thrash A."/>
            <person name="Conover J.L."/>
            <person name="Sanders W.S."/>
            <person name="Peterson D.G."/>
            <person name="Frelichowski J.E."/>
            <person name="Scheffler J.A."/>
            <person name="Scheffler B.E."/>
            <person name="Wendel J.F."/>
        </authorList>
    </citation>
    <scope>NUCLEOTIDE SEQUENCE [LARGE SCALE GENOMIC DNA]</scope>
    <source>
        <strain evidence="3">8</strain>
        <tissue evidence="3">Leaf</tissue>
    </source>
</reference>
<evidence type="ECO:0000313" key="3">
    <source>
        <dbReference type="EMBL" id="MBA0781554.1"/>
    </source>
</evidence>
<dbReference type="InterPro" id="IPR025558">
    <property type="entry name" value="DUF4283"/>
</dbReference>
<proteinExistence type="predicted"/>
<dbReference type="EMBL" id="JABEZW010000012">
    <property type="protein sequence ID" value="MBA0781554.1"/>
    <property type="molecule type" value="Genomic_DNA"/>
</dbReference>
<protein>
    <recommendedName>
        <fullName evidence="2">DUF4283 domain-containing protein</fullName>
    </recommendedName>
</protein>
<dbReference type="AlphaFoldDB" id="A0A7J9F9C0"/>
<dbReference type="Pfam" id="PF14111">
    <property type="entry name" value="DUF4283"/>
    <property type="match status" value="1"/>
</dbReference>
<organism evidence="3 4">
    <name type="scientific">Gossypium trilobum</name>
    <dbReference type="NCBI Taxonomy" id="34281"/>
    <lineage>
        <taxon>Eukaryota</taxon>
        <taxon>Viridiplantae</taxon>
        <taxon>Streptophyta</taxon>
        <taxon>Embryophyta</taxon>
        <taxon>Tracheophyta</taxon>
        <taxon>Spermatophyta</taxon>
        <taxon>Magnoliopsida</taxon>
        <taxon>eudicotyledons</taxon>
        <taxon>Gunneridae</taxon>
        <taxon>Pentapetalae</taxon>
        <taxon>rosids</taxon>
        <taxon>malvids</taxon>
        <taxon>Malvales</taxon>
        <taxon>Malvaceae</taxon>
        <taxon>Malvoideae</taxon>
        <taxon>Gossypium</taxon>
    </lineage>
</organism>
<gene>
    <name evidence="3" type="ORF">Gotri_002468</name>
</gene>